<evidence type="ECO:0000259" key="4">
    <source>
        <dbReference type="Pfam" id="PF10531"/>
    </source>
</evidence>
<dbReference type="InterPro" id="IPR049712">
    <property type="entry name" value="Poly_export"/>
</dbReference>
<dbReference type="STRING" id="926566.Terro_1195"/>
<dbReference type="Pfam" id="PF02563">
    <property type="entry name" value="Poly_export"/>
    <property type="match status" value="1"/>
</dbReference>
<name>I3ZE37_TERRK</name>
<evidence type="ECO:0000256" key="1">
    <source>
        <dbReference type="ARBA" id="ARBA00022729"/>
    </source>
</evidence>
<dbReference type="GO" id="GO:0015159">
    <property type="term" value="F:polysaccharide transmembrane transporter activity"/>
    <property type="evidence" value="ECO:0007669"/>
    <property type="project" value="InterPro"/>
</dbReference>
<dbReference type="InterPro" id="IPR019554">
    <property type="entry name" value="Soluble_ligand-bd"/>
</dbReference>
<dbReference type="InterPro" id="IPR039498">
    <property type="entry name" value="NTP_transf_5"/>
</dbReference>
<proteinExistence type="predicted"/>
<evidence type="ECO:0000256" key="2">
    <source>
        <dbReference type="SAM" id="MobiDB-lite"/>
    </source>
</evidence>
<dbReference type="PANTHER" id="PTHR33619">
    <property type="entry name" value="POLYSACCHARIDE EXPORT PROTEIN GFCE-RELATED"/>
    <property type="match status" value="1"/>
</dbReference>
<feature type="region of interest" description="Disordered" evidence="2">
    <location>
        <begin position="599"/>
        <end position="632"/>
    </location>
</feature>
<dbReference type="eggNOG" id="COG1596">
    <property type="taxonomic scope" value="Bacteria"/>
</dbReference>
<dbReference type="Pfam" id="PF10531">
    <property type="entry name" value="SLBB"/>
    <property type="match status" value="4"/>
</dbReference>
<feature type="domain" description="Soluble ligand binding" evidence="4">
    <location>
        <begin position="1034"/>
        <end position="1070"/>
    </location>
</feature>
<reference evidence="5 6" key="1">
    <citation type="submission" date="2012-06" db="EMBL/GenBank/DDBJ databases">
        <title>Complete genome of Terriglobus roseus DSM 18391.</title>
        <authorList>
            <consortium name="US DOE Joint Genome Institute (JGI-PGF)"/>
            <person name="Lucas S."/>
            <person name="Copeland A."/>
            <person name="Lapidus A."/>
            <person name="Glavina del Rio T."/>
            <person name="Dalin E."/>
            <person name="Tice H."/>
            <person name="Bruce D."/>
            <person name="Goodwin L."/>
            <person name="Pitluck S."/>
            <person name="Peters L."/>
            <person name="Mikhailova N."/>
            <person name="Munk A.C.C."/>
            <person name="Kyrpides N."/>
            <person name="Mavromatis K."/>
            <person name="Ivanova N."/>
            <person name="Brettin T."/>
            <person name="Detter J.C."/>
            <person name="Han C."/>
            <person name="Larimer F."/>
            <person name="Land M."/>
            <person name="Hauser L."/>
            <person name="Markowitz V."/>
            <person name="Cheng J.-F."/>
            <person name="Hugenholtz P."/>
            <person name="Woyke T."/>
            <person name="Wu D."/>
            <person name="Brambilla E."/>
            <person name="Klenk H.-P."/>
            <person name="Eisen J.A."/>
        </authorList>
    </citation>
    <scope>NUCLEOTIDE SEQUENCE [LARGE SCALE GENOMIC DNA]</scope>
    <source>
        <strain evidence="6">DSM 18391 / NRRL B-41598 / KBS 63</strain>
    </source>
</reference>
<evidence type="ECO:0000313" key="6">
    <source>
        <dbReference type="Proteomes" id="UP000006056"/>
    </source>
</evidence>
<evidence type="ECO:0000313" key="5">
    <source>
        <dbReference type="EMBL" id="AFL87505.1"/>
    </source>
</evidence>
<dbReference type="EMBL" id="CP003379">
    <property type="protein sequence ID" value="AFL87505.1"/>
    <property type="molecule type" value="Genomic_DNA"/>
</dbReference>
<dbReference type="OrthoDB" id="9815244at2"/>
<dbReference type="InterPro" id="IPR003715">
    <property type="entry name" value="Poly_export_N"/>
</dbReference>
<dbReference type="Pfam" id="PF14907">
    <property type="entry name" value="NTP_transf_5"/>
    <property type="match status" value="1"/>
</dbReference>
<protein>
    <submittedName>
        <fullName evidence="5">Periplasmic protein involved in polysaccharide export</fullName>
    </submittedName>
</protein>
<dbReference type="KEGG" id="trs:Terro_1195"/>
<dbReference type="PANTHER" id="PTHR33619:SF3">
    <property type="entry name" value="POLYSACCHARIDE EXPORT PROTEIN GFCE-RELATED"/>
    <property type="match status" value="1"/>
</dbReference>
<evidence type="ECO:0000259" key="3">
    <source>
        <dbReference type="Pfam" id="PF02563"/>
    </source>
</evidence>
<feature type="region of interest" description="Disordered" evidence="2">
    <location>
        <begin position="476"/>
        <end position="516"/>
    </location>
</feature>
<organism evidence="5 6">
    <name type="scientific">Terriglobus roseus (strain DSM 18391 / NRRL B-41598 / KBS 63)</name>
    <dbReference type="NCBI Taxonomy" id="926566"/>
    <lineage>
        <taxon>Bacteria</taxon>
        <taxon>Pseudomonadati</taxon>
        <taxon>Acidobacteriota</taxon>
        <taxon>Terriglobia</taxon>
        <taxon>Terriglobales</taxon>
        <taxon>Acidobacteriaceae</taxon>
        <taxon>Terriglobus</taxon>
    </lineage>
</organism>
<keyword evidence="6" id="KW-1185">Reference proteome</keyword>
<sequence length="1380" mass="151608">MTSMYPPLHRVADSMQALGTFAGEVMRSWKREKRSNRAAQDTRGICEVTLDKTQWQRLTILRTMTQPWPQAERALRAIPAADWNRHLPWLDTSGTALYFADRLLEIGCIDVLPAKVMQRMKQNLSDNAERMNDLAEESCALHRGFQERGTRYATLKGFSLYPISVPKLELRSQLDLDFLVAERDATEAKDVLESRGYHLRAISGRSMEFKSNEDAAMSLRDLYKPRTYRSVELHLEYTGSRDPLLPFLHLQPFRDTMMPVLRPEDLFLGQGVHVFKHVCSEFFRVSHLLEFRTHVLHRHDDAAFWQRLRLHAKEDVRTHLGIGLVVDVITQVMGEFAPRDLTDWTSAMLPEGATRWSREFAHQVVLGSFPGNKLYLLLQEELAASGVPHRRTVKQSLIPVRMPPPVMNAKEGESVRQRLRRRRAQASFVALRARFHLIEGLRYAWHARRWKRMKEIALLASVLLFLPIALQAGQSSLPSANSETAGRSQDDRAVTQRSSAPAGGSGETVAAAPRMAPGSSAAQIQTLLRANPDALMEVKQFVSDTAAESGQAVASDNMTDEALYSLIASNAAVRGNVAAFLRTRGYLTDSEVSAEDLPLPEEGYSASTMRPSARGEARPTPLDPLAAKESPEPKVLRRATPYNLLSLHDLYTQVTDDTGSLKRFGSDVFLRRDTASRRALAPAASLDVPADSSYMLGPGDSVVVQIWGGVSQTLPRTVDREGFLALPEAGRIQVAGLSLERAQAAVSEALKQQYRNAQVALSLARLRTVHVYVVGDVQRPGSYEISTLATPLSALYLAGGPTAVGSLRLLRHYRGSKLLGEIDLYDFLLNGVQSEDRLQAGDTLLVPPTGPQVSVSGAVKRPAIYELKGQTRLAALIEMAGGATVTAELSHIVIDRVRANQERETVDLALPVSSAPAQARAAIETMTVQDGDHVRVSPIMSYSQRVVYADGHVLRPGRMAYRDGMRLSDVLPSYRELLPEPAERGEIIRLVPPDFHVETIDFSVPDLMVGNNNVLLQPFDTIRILGRYEADAPKVTINGEVLRPGTYPLSQEMTAAQLVRMAGGFKRDALLTFADLTSYSIVNGTRIQGERSAIAIGNAVRNVGSSDVALKAGDTLTVHKLTGWDDIGSSISLEGEVSHPGSYGFQQGERLSSVLRRAGGFRDTAYPDGAVLIRTEVQRLEEKSRDELIRQIETSSSAARITPTIAAVDQATQLQVVQAQQDQILSHLKSQPAVGRMVIHVGAEIASWENTPADIEVRAGDTLRVPKRPGFVLVSGQVYNSSAITFAPGKPASWYLHRAGGPTEVANTRQIFVIRANGTVVGHENGTVFRHDVLGTKLEPGDVVVVPQKIIGASLFWRNLLTVAQITSSIAITAAVAGVL</sequence>
<feature type="domain" description="Soluble ligand binding" evidence="4">
    <location>
        <begin position="771"/>
        <end position="814"/>
    </location>
</feature>
<feature type="domain" description="Soluble ligand binding" evidence="4">
    <location>
        <begin position="853"/>
        <end position="904"/>
    </location>
</feature>
<gene>
    <name evidence="5" type="ordered locus">Terro_1195</name>
</gene>
<dbReference type="Gene3D" id="3.10.560.10">
    <property type="entry name" value="Outer membrane lipoprotein wza domain like"/>
    <property type="match status" value="5"/>
</dbReference>
<feature type="domain" description="Polysaccharide export protein N-terminal" evidence="3">
    <location>
        <begin position="689"/>
        <end position="763"/>
    </location>
</feature>
<accession>I3ZE37</accession>
<dbReference type="Proteomes" id="UP000006056">
    <property type="component" value="Chromosome"/>
</dbReference>
<keyword evidence="1" id="KW-0732">Signal</keyword>
<feature type="domain" description="Soluble ligand binding" evidence="4">
    <location>
        <begin position="1135"/>
        <end position="1175"/>
    </location>
</feature>
<feature type="compositionally biased region" description="Polar residues" evidence="2">
    <location>
        <begin position="476"/>
        <end position="487"/>
    </location>
</feature>
<dbReference type="HOGENOM" id="CLU_255648_0_0_0"/>